<dbReference type="HOGENOM" id="CLU_3180340_0_0_9"/>
<accession>G4NRS9</accession>
<name>G4NRS9_BACS4</name>
<evidence type="ECO:0000313" key="2">
    <source>
        <dbReference type="Proteomes" id="UP000002651"/>
    </source>
</evidence>
<sequence length="46" mass="5366">MDQNQIRFLEERLKTDILSSDRTQRYSSLTLCTQKSLQKNIAFSAS</sequence>
<dbReference type="EMBL" id="CP002905">
    <property type="protein sequence ID" value="AEP85989.1"/>
    <property type="molecule type" value="Genomic_DNA"/>
</dbReference>
<proteinExistence type="predicted"/>
<organism evidence="1 2">
    <name type="scientific">Bacillus spizizenii (strain DSM 15029 / JCM 12233 / NBRC 101239 / NRRL B-23049 / TU-B-10)</name>
    <name type="common">Bacillus subtilis subsp. spizizenii</name>
    <dbReference type="NCBI Taxonomy" id="1052585"/>
    <lineage>
        <taxon>Bacteria</taxon>
        <taxon>Bacillati</taxon>
        <taxon>Bacillota</taxon>
        <taxon>Bacilli</taxon>
        <taxon>Bacillales</taxon>
        <taxon>Bacillaceae</taxon>
        <taxon>Bacillus</taxon>
    </lineage>
</organism>
<gene>
    <name evidence="1" type="ordered locus">GYO_1334</name>
</gene>
<dbReference type="Proteomes" id="UP000002651">
    <property type="component" value="Chromosome"/>
</dbReference>
<dbReference type="AlphaFoldDB" id="G4NRS9"/>
<keyword evidence="2" id="KW-1185">Reference proteome</keyword>
<dbReference type="KEGG" id="bst:GYO_1334"/>
<reference evidence="1 2" key="1">
    <citation type="journal article" date="2012" name="J. Bacteriol.">
        <title>Whole-genome sequences of Bacillus subtilis and close relatives.</title>
        <authorList>
            <person name="Earl A.M."/>
            <person name="Eppinger M."/>
            <person name="Fricke W.F."/>
            <person name="Rosovitz M.J."/>
            <person name="Rasko D.A."/>
            <person name="Daugherty S."/>
            <person name="Losick R."/>
            <person name="Kolter R."/>
            <person name="Ravel J."/>
        </authorList>
    </citation>
    <scope>NUCLEOTIDE SEQUENCE [LARGE SCALE GENOMIC DNA]</scope>
    <source>
        <strain evidence="2">DSM 15029 / JCM 12233 / NBRC 101239 / NRRL B-23049 / TU-B-10</strain>
    </source>
</reference>
<evidence type="ECO:0000313" key="1">
    <source>
        <dbReference type="EMBL" id="AEP85989.1"/>
    </source>
</evidence>
<protein>
    <submittedName>
        <fullName evidence="1">Uncharacterized protein</fullName>
    </submittedName>
</protein>